<dbReference type="EMBL" id="QGKS01000361">
    <property type="protein sequence ID" value="PWR10306.1"/>
    <property type="molecule type" value="Genomic_DNA"/>
</dbReference>
<sequence>MTDGAMLNYCGRYPAAMPVPRSLRERFDDPAFWQTFFLDAEGAARVPDATVELPVGGGCQVVLEVQGRYDSYELGIRTPTSDGVRSIGWDDMAHWHPFAFRWWELDFICRAVAALDPLMPHPGPTLVLLCRFVSVHDDDDVEQIASTMHKVFESLRPAGWARYWPNVTDWLSRRDFRGRGVSWTRDQPGNLYAVQEADNDYPFYSMRAQPTDDPAGFPYDEWRHLLLAAGNTLGV</sequence>
<proteinExistence type="predicted"/>
<organism evidence="1 2">
    <name type="scientific">Micromonospora sicca</name>
    <dbReference type="NCBI Taxonomy" id="2202420"/>
    <lineage>
        <taxon>Bacteria</taxon>
        <taxon>Bacillati</taxon>
        <taxon>Actinomycetota</taxon>
        <taxon>Actinomycetes</taxon>
        <taxon>Micromonosporales</taxon>
        <taxon>Micromonosporaceae</taxon>
        <taxon>Micromonospora</taxon>
    </lineage>
</organism>
<reference evidence="1 2" key="1">
    <citation type="submission" date="2018-05" db="EMBL/GenBank/DDBJ databases">
        <title>Micromonosporas from Atacama Desert.</title>
        <authorList>
            <person name="Carro L."/>
            <person name="Golinska P."/>
            <person name="Klenk H.-P."/>
            <person name="Goodfellow M."/>
        </authorList>
    </citation>
    <scope>NUCLEOTIDE SEQUENCE [LARGE SCALE GENOMIC DNA]</scope>
    <source>
        <strain evidence="1 2">4G51</strain>
    </source>
</reference>
<gene>
    <name evidence="1" type="ORF">DKT69_29395</name>
</gene>
<dbReference type="AlphaFoldDB" id="A0A317D9F9"/>
<evidence type="ECO:0000313" key="1">
    <source>
        <dbReference type="EMBL" id="PWR10306.1"/>
    </source>
</evidence>
<comment type="caution">
    <text evidence="1">The sequence shown here is derived from an EMBL/GenBank/DDBJ whole genome shotgun (WGS) entry which is preliminary data.</text>
</comment>
<dbReference type="Proteomes" id="UP000246050">
    <property type="component" value="Unassembled WGS sequence"/>
</dbReference>
<protein>
    <submittedName>
        <fullName evidence="1">Uncharacterized protein</fullName>
    </submittedName>
</protein>
<name>A0A317D9F9_9ACTN</name>
<accession>A0A317D9F9</accession>
<evidence type="ECO:0000313" key="2">
    <source>
        <dbReference type="Proteomes" id="UP000246050"/>
    </source>
</evidence>